<accession>A0AAD6FCI6</accession>
<evidence type="ECO:0000256" key="2">
    <source>
        <dbReference type="SAM" id="MobiDB-lite"/>
    </source>
</evidence>
<dbReference type="GO" id="GO:0007346">
    <property type="term" value="P:regulation of mitotic cell cycle"/>
    <property type="evidence" value="ECO:0007669"/>
    <property type="project" value="TreeGrafter"/>
</dbReference>
<dbReference type="PANTHER" id="PTHR12353:SF1">
    <property type="entry name" value="DISKS LARGE-ASSOCIATED PROTEIN 5"/>
    <property type="match status" value="1"/>
</dbReference>
<name>A0AAD6FCI6_9TELE</name>
<feature type="region of interest" description="Disordered" evidence="2">
    <location>
        <begin position="183"/>
        <end position="211"/>
    </location>
</feature>
<dbReference type="PANTHER" id="PTHR12353">
    <property type="entry name" value="DISKS LARGE-ASSOCIATED PROTEIN DAP SAP90/PSD-95-ASSOCIATED PROTEIN"/>
    <property type="match status" value="1"/>
</dbReference>
<dbReference type="GO" id="GO:0007052">
    <property type="term" value="P:mitotic spindle organization"/>
    <property type="evidence" value="ECO:0007669"/>
    <property type="project" value="TreeGrafter"/>
</dbReference>
<dbReference type="EMBL" id="JAPTMU010000017">
    <property type="protein sequence ID" value="KAJ4928692.1"/>
    <property type="molecule type" value="Genomic_DNA"/>
</dbReference>
<dbReference type="GO" id="GO:0007059">
    <property type="term" value="P:chromosome segregation"/>
    <property type="evidence" value="ECO:0007669"/>
    <property type="project" value="TreeGrafter"/>
</dbReference>
<feature type="region of interest" description="Disordered" evidence="2">
    <location>
        <begin position="24"/>
        <end position="52"/>
    </location>
</feature>
<keyword evidence="4" id="KW-1185">Reference proteome</keyword>
<evidence type="ECO:0000256" key="1">
    <source>
        <dbReference type="ARBA" id="ARBA00008839"/>
    </source>
</evidence>
<protein>
    <submittedName>
        <fullName evidence="3">Uncharacterized protein</fullName>
    </submittedName>
</protein>
<dbReference type="GO" id="GO:0031616">
    <property type="term" value="C:spindle pole centrosome"/>
    <property type="evidence" value="ECO:0007669"/>
    <property type="project" value="TreeGrafter"/>
</dbReference>
<reference evidence="3" key="1">
    <citation type="submission" date="2022-11" db="EMBL/GenBank/DDBJ databases">
        <title>Chromosome-level genome of Pogonophryne albipinna.</title>
        <authorList>
            <person name="Jo E."/>
        </authorList>
    </citation>
    <scope>NUCLEOTIDE SEQUENCE</scope>
    <source>
        <strain evidence="3">SGF0006</strain>
        <tissue evidence="3">Muscle</tissue>
    </source>
</reference>
<evidence type="ECO:0000313" key="3">
    <source>
        <dbReference type="EMBL" id="KAJ4928692.1"/>
    </source>
</evidence>
<dbReference type="InterPro" id="IPR005026">
    <property type="entry name" value="SAPAP"/>
</dbReference>
<comment type="similarity">
    <text evidence="1">Belongs to the SAPAP family.</text>
</comment>
<evidence type="ECO:0000313" key="4">
    <source>
        <dbReference type="Proteomes" id="UP001219934"/>
    </source>
</evidence>
<dbReference type="AlphaFoldDB" id="A0AAD6FCI6"/>
<dbReference type="GO" id="GO:0023052">
    <property type="term" value="P:signaling"/>
    <property type="evidence" value="ECO:0007669"/>
    <property type="project" value="InterPro"/>
</dbReference>
<organism evidence="3 4">
    <name type="scientific">Pogonophryne albipinna</name>
    <dbReference type="NCBI Taxonomy" id="1090488"/>
    <lineage>
        <taxon>Eukaryota</taxon>
        <taxon>Metazoa</taxon>
        <taxon>Chordata</taxon>
        <taxon>Craniata</taxon>
        <taxon>Vertebrata</taxon>
        <taxon>Euteleostomi</taxon>
        <taxon>Actinopterygii</taxon>
        <taxon>Neopterygii</taxon>
        <taxon>Teleostei</taxon>
        <taxon>Neoteleostei</taxon>
        <taxon>Acanthomorphata</taxon>
        <taxon>Eupercaria</taxon>
        <taxon>Perciformes</taxon>
        <taxon>Notothenioidei</taxon>
        <taxon>Pogonophryne</taxon>
    </lineage>
</organism>
<feature type="compositionally biased region" description="Low complexity" evidence="2">
    <location>
        <begin position="199"/>
        <end position="211"/>
    </location>
</feature>
<dbReference type="Pfam" id="PF03359">
    <property type="entry name" value="GKAP"/>
    <property type="match status" value="1"/>
</dbReference>
<comment type="caution">
    <text evidence="3">The sequence shown here is derived from an EMBL/GenBank/DDBJ whole genome shotgun (WGS) entry which is preliminary data.</text>
</comment>
<proteinExistence type="inferred from homology"/>
<dbReference type="GO" id="GO:0008017">
    <property type="term" value="F:microtubule binding"/>
    <property type="evidence" value="ECO:0007669"/>
    <property type="project" value="TreeGrafter"/>
</dbReference>
<dbReference type="GO" id="GO:0005634">
    <property type="term" value="C:nucleus"/>
    <property type="evidence" value="ECO:0007669"/>
    <property type="project" value="TreeGrafter"/>
</dbReference>
<sequence>MLTFNKAKRRKTDNTVEPAVFKVPEMQEPEEDMVVDSAPADSIPAEGPVDAPPSLSSFAPTDFIFKASTGLSSFKFDPLTPCSADAFLTPRSEMSKETGALSALCVVWEPKVEDESIPEEMRDSIRTIVGQVGLLMKERFKQFGGLVDDCDLSRGEKITTCTNLQGFWDMKFEALKVAESRSWMEEHKPAPRQRKVVKKPSAAPAKPAAGAKSRLAAVKVAMKAKQQAAGGGESSKGCWER</sequence>
<gene>
    <name evidence="3" type="ORF">JOQ06_004318</name>
</gene>
<dbReference type="GO" id="GO:0005737">
    <property type="term" value="C:cytoplasm"/>
    <property type="evidence" value="ECO:0007669"/>
    <property type="project" value="TreeGrafter"/>
</dbReference>
<dbReference type="Proteomes" id="UP001219934">
    <property type="component" value="Unassembled WGS sequence"/>
</dbReference>
<dbReference type="GO" id="GO:0051642">
    <property type="term" value="P:centrosome localization"/>
    <property type="evidence" value="ECO:0007669"/>
    <property type="project" value="TreeGrafter"/>
</dbReference>
<dbReference type="GO" id="GO:0051382">
    <property type="term" value="P:kinetochore assembly"/>
    <property type="evidence" value="ECO:0007669"/>
    <property type="project" value="TreeGrafter"/>
</dbReference>